<comment type="subcellular location">
    <subcellularLocation>
        <location evidence="1">Cell inner membrane</location>
        <topology evidence="1">Peripheral membrane protein</topology>
    </subcellularLocation>
</comment>
<dbReference type="FunFam" id="3.40.50.300:FF:000016">
    <property type="entry name" value="Oligopeptide ABC transporter ATP-binding component"/>
    <property type="match status" value="1"/>
</dbReference>
<dbReference type="NCBIfam" id="NF008453">
    <property type="entry name" value="PRK11308.1"/>
    <property type="match status" value="1"/>
</dbReference>
<feature type="region of interest" description="Disordered" evidence="7">
    <location>
        <begin position="354"/>
        <end position="379"/>
    </location>
</feature>
<reference evidence="10" key="1">
    <citation type="submission" date="2016-11" db="EMBL/GenBank/DDBJ databases">
        <authorList>
            <person name="Varghese N."/>
            <person name="Submissions S."/>
        </authorList>
    </citation>
    <scope>NUCLEOTIDE SEQUENCE [LARGE SCALE GENOMIC DNA]</scope>
    <source>
        <strain evidence="10">GAS401</strain>
    </source>
</reference>
<organism evidence="9 10">
    <name type="scientific">Bradyrhizobium erythrophlei</name>
    <dbReference type="NCBI Taxonomy" id="1437360"/>
    <lineage>
        <taxon>Bacteria</taxon>
        <taxon>Pseudomonadati</taxon>
        <taxon>Pseudomonadota</taxon>
        <taxon>Alphaproteobacteria</taxon>
        <taxon>Hyphomicrobiales</taxon>
        <taxon>Nitrobacteraceae</taxon>
        <taxon>Bradyrhizobium</taxon>
    </lineage>
</organism>
<keyword evidence="4" id="KW-0547">Nucleotide-binding</keyword>
<dbReference type="Pfam" id="PF00005">
    <property type="entry name" value="ABC_tran"/>
    <property type="match status" value="1"/>
</dbReference>
<dbReference type="GO" id="GO:0016887">
    <property type="term" value="F:ATP hydrolysis activity"/>
    <property type="evidence" value="ECO:0007669"/>
    <property type="project" value="InterPro"/>
</dbReference>
<evidence type="ECO:0000256" key="3">
    <source>
        <dbReference type="ARBA" id="ARBA00022448"/>
    </source>
</evidence>
<dbReference type="Gene3D" id="3.40.50.300">
    <property type="entry name" value="P-loop containing nucleotide triphosphate hydrolases"/>
    <property type="match status" value="1"/>
</dbReference>
<dbReference type="GO" id="GO:0055085">
    <property type="term" value="P:transmembrane transport"/>
    <property type="evidence" value="ECO:0007669"/>
    <property type="project" value="UniProtKB-ARBA"/>
</dbReference>
<dbReference type="AlphaFoldDB" id="A0A1M7SYK8"/>
<evidence type="ECO:0000256" key="2">
    <source>
        <dbReference type="ARBA" id="ARBA00005417"/>
    </source>
</evidence>
<evidence type="ECO:0000256" key="6">
    <source>
        <dbReference type="ARBA" id="ARBA00024722"/>
    </source>
</evidence>
<evidence type="ECO:0000313" key="10">
    <source>
        <dbReference type="Proteomes" id="UP000184096"/>
    </source>
</evidence>
<dbReference type="PROSITE" id="PS00211">
    <property type="entry name" value="ABC_TRANSPORTER_1"/>
    <property type="match status" value="1"/>
</dbReference>
<feature type="domain" description="ABC transporter" evidence="8">
    <location>
        <begin position="5"/>
        <end position="255"/>
    </location>
</feature>
<evidence type="ECO:0000256" key="5">
    <source>
        <dbReference type="ARBA" id="ARBA00022840"/>
    </source>
</evidence>
<dbReference type="InterPro" id="IPR003439">
    <property type="entry name" value="ABC_transporter-like_ATP-bd"/>
</dbReference>
<dbReference type="OrthoDB" id="9815712at2"/>
<dbReference type="GO" id="GO:0005886">
    <property type="term" value="C:plasma membrane"/>
    <property type="evidence" value="ECO:0007669"/>
    <property type="project" value="UniProtKB-SubCell"/>
</dbReference>
<name>A0A1M7SYK8_9BRAD</name>
<feature type="compositionally biased region" description="Low complexity" evidence="7">
    <location>
        <begin position="360"/>
        <end position="379"/>
    </location>
</feature>
<dbReference type="CDD" id="cd03257">
    <property type="entry name" value="ABC_NikE_OppD_transporters"/>
    <property type="match status" value="1"/>
</dbReference>
<dbReference type="NCBIfam" id="TIGR01727">
    <property type="entry name" value="oligo_HPY"/>
    <property type="match status" value="1"/>
</dbReference>
<dbReference type="SUPFAM" id="SSF52540">
    <property type="entry name" value="P-loop containing nucleoside triphosphate hydrolases"/>
    <property type="match status" value="1"/>
</dbReference>
<sequence length="379" mass="41023">MTALLEAKNLVKHFVGTRSMFGRPTAFVRAVDGVSFNVKAGETLALVGESGCGKSTVSRLVLRLIEPDQGEISFEGRDLLAMGANELRAFRRDAQIIFQDPYASLNPRMTVGQILAEPLVLHDLVPAEQRQKRVEELLRLVGLEPRAARRYAHEFSGGQRQRIAIARALAVEPKLIICDEPVSALDVSIRSQILNLLRDLQQRLGLAYIFVSHDLAVVKHIADRVAVMNLGHIVETADAEALFASPRHPYSRALLSAIPVPKPQAKRSRLVLEGEIPSALNPPSGCRFHTRCPYVIDRCRSELPQLLSDSSGHLTACHRSGELPPADAILPSDGGLSPTLARLIAAFNRMEEAGTSGVGTDDATAPHATAPHANAPAGI</sequence>
<dbReference type="InterPro" id="IPR027417">
    <property type="entry name" value="P-loop_NTPase"/>
</dbReference>
<accession>A0A1M7SYK8</accession>
<dbReference type="InterPro" id="IPR017871">
    <property type="entry name" value="ABC_transporter-like_CS"/>
</dbReference>
<evidence type="ECO:0000256" key="4">
    <source>
        <dbReference type="ARBA" id="ARBA00022741"/>
    </source>
</evidence>
<dbReference type="PANTHER" id="PTHR43776">
    <property type="entry name" value="TRANSPORT ATP-BINDING PROTEIN"/>
    <property type="match status" value="1"/>
</dbReference>
<keyword evidence="5 9" id="KW-0067">ATP-binding</keyword>
<evidence type="ECO:0000259" key="8">
    <source>
        <dbReference type="PROSITE" id="PS50893"/>
    </source>
</evidence>
<dbReference type="InterPro" id="IPR050319">
    <property type="entry name" value="ABC_transp_ATP-bind"/>
</dbReference>
<dbReference type="PANTHER" id="PTHR43776:SF7">
    <property type="entry name" value="D,D-DIPEPTIDE TRANSPORT ATP-BINDING PROTEIN DDPF-RELATED"/>
    <property type="match status" value="1"/>
</dbReference>
<dbReference type="InterPro" id="IPR003593">
    <property type="entry name" value="AAA+_ATPase"/>
</dbReference>
<dbReference type="Pfam" id="PF08352">
    <property type="entry name" value="oligo_HPY"/>
    <property type="match status" value="1"/>
</dbReference>
<evidence type="ECO:0000256" key="1">
    <source>
        <dbReference type="ARBA" id="ARBA00004417"/>
    </source>
</evidence>
<keyword evidence="3" id="KW-0813">Transport</keyword>
<gene>
    <name evidence="9" type="ORF">SAMN05444170_0451</name>
</gene>
<dbReference type="EMBL" id="LT670849">
    <property type="protein sequence ID" value="SHN63585.1"/>
    <property type="molecule type" value="Genomic_DNA"/>
</dbReference>
<dbReference type="GO" id="GO:0005524">
    <property type="term" value="F:ATP binding"/>
    <property type="evidence" value="ECO:0007669"/>
    <property type="project" value="UniProtKB-KW"/>
</dbReference>
<comment type="similarity">
    <text evidence="2">Belongs to the ABC transporter superfamily.</text>
</comment>
<evidence type="ECO:0000313" key="9">
    <source>
        <dbReference type="EMBL" id="SHN63585.1"/>
    </source>
</evidence>
<dbReference type="Proteomes" id="UP000184096">
    <property type="component" value="Chromosome I"/>
</dbReference>
<dbReference type="GO" id="GO:0015833">
    <property type="term" value="P:peptide transport"/>
    <property type="evidence" value="ECO:0007669"/>
    <property type="project" value="InterPro"/>
</dbReference>
<dbReference type="SMART" id="SM00382">
    <property type="entry name" value="AAA"/>
    <property type="match status" value="1"/>
</dbReference>
<comment type="function">
    <text evidence="6">Involved in beta-(1--&gt;2)glucan export. Transmembrane domains (TMD) form a pore in the inner membrane and the ATP-binding domain (NBD) is responsible for energy generation.</text>
</comment>
<keyword evidence="10" id="KW-1185">Reference proteome</keyword>
<proteinExistence type="inferred from homology"/>
<dbReference type="PROSITE" id="PS50893">
    <property type="entry name" value="ABC_TRANSPORTER_2"/>
    <property type="match status" value="1"/>
</dbReference>
<dbReference type="InterPro" id="IPR013563">
    <property type="entry name" value="Oligopep_ABC_C"/>
</dbReference>
<evidence type="ECO:0000256" key="7">
    <source>
        <dbReference type="SAM" id="MobiDB-lite"/>
    </source>
</evidence>
<protein>
    <submittedName>
        <fullName evidence="9">Peptide/nickel transport system ATP-binding protein/oligopeptide transport system ATP-binding protein</fullName>
    </submittedName>
</protein>